<sequence length="276" mass="29000">MTESQGRLGLVLAGLLAVSTAAAQVPAPSPESTPRQPGRTVAPTAPPPPQAAPRPPGQQGGPPRPGQAKAPPVVTPPASGHAQKPGRAGAKAGAAAAAGAAAGVAAGAAGAAADPSPEEDIPLPEPPRVAPDPSKGPVTGLAIPRWASLRSDEINLRSGPGTRYPIEWVYRRRDLPVQIEREFDVWRLIEDQEGVKGWVHTANLTGRRSFMVKTEQVMRRSASEDANPVAVLKPGVVGRLRNCEAKATWCEAQVGEYRGFLRRETLYGIYPEETVN</sequence>
<dbReference type="RefSeq" id="WP_150041464.1">
    <property type="nucleotide sequence ID" value="NZ_OW485601.1"/>
</dbReference>
<reference evidence="3 4" key="1">
    <citation type="submission" date="2019-09" db="EMBL/GenBank/DDBJ databases">
        <title>Genome sequence of Rhodovastum atsumiense, a diverse member of the Acetobacteraceae family of non-sulfur purple photosynthetic bacteria.</title>
        <authorList>
            <person name="Meyer T."/>
            <person name="Kyndt J."/>
        </authorList>
    </citation>
    <scope>NUCLEOTIDE SEQUENCE [LARGE SCALE GENOMIC DNA]</scope>
    <source>
        <strain evidence="3 4">DSM 21279</strain>
    </source>
</reference>
<accession>A0A5M6IU48</accession>
<dbReference type="EMBL" id="VWPK01000020">
    <property type="protein sequence ID" value="KAA5611459.1"/>
    <property type="molecule type" value="Genomic_DNA"/>
</dbReference>
<dbReference type="Pfam" id="PF06347">
    <property type="entry name" value="SH3_4"/>
    <property type="match status" value="2"/>
</dbReference>
<comment type="caution">
    <text evidence="3">The sequence shown here is derived from an EMBL/GenBank/DDBJ whole genome shotgun (WGS) entry which is preliminary data.</text>
</comment>
<name>A0A5M6IU48_9PROT</name>
<dbReference type="Proteomes" id="UP000325255">
    <property type="component" value="Unassembled WGS sequence"/>
</dbReference>
<dbReference type="InterPro" id="IPR010466">
    <property type="entry name" value="DUF1058"/>
</dbReference>
<keyword evidence="2" id="KW-0732">Signal</keyword>
<organism evidence="3 4">
    <name type="scientific">Rhodovastum atsumiense</name>
    <dbReference type="NCBI Taxonomy" id="504468"/>
    <lineage>
        <taxon>Bacteria</taxon>
        <taxon>Pseudomonadati</taxon>
        <taxon>Pseudomonadota</taxon>
        <taxon>Alphaproteobacteria</taxon>
        <taxon>Acetobacterales</taxon>
        <taxon>Acetobacteraceae</taxon>
        <taxon>Rhodovastum</taxon>
    </lineage>
</organism>
<evidence type="ECO:0000256" key="1">
    <source>
        <dbReference type="SAM" id="MobiDB-lite"/>
    </source>
</evidence>
<proteinExistence type="predicted"/>
<evidence type="ECO:0000256" key="2">
    <source>
        <dbReference type="SAM" id="SignalP"/>
    </source>
</evidence>
<feature type="region of interest" description="Disordered" evidence="1">
    <location>
        <begin position="110"/>
        <end position="139"/>
    </location>
</feature>
<gene>
    <name evidence="3" type="ORF">F1189_14090</name>
</gene>
<evidence type="ECO:0000313" key="3">
    <source>
        <dbReference type="EMBL" id="KAA5611459.1"/>
    </source>
</evidence>
<evidence type="ECO:0000313" key="4">
    <source>
        <dbReference type="Proteomes" id="UP000325255"/>
    </source>
</evidence>
<protein>
    <recommendedName>
        <fullName evidence="5">SH3 domain-containing protein</fullName>
    </recommendedName>
</protein>
<evidence type="ECO:0008006" key="5">
    <source>
        <dbReference type="Google" id="ProtNLM"/>
    </source>
</evidence>
<feature type="chain" id="PRO_5024441137" description="SH3 domain-containing protein" evidence="2">
    <location>
        <begin position="24"/>
        <end position="276"/>
    </location>
</feature>
<keyword evidence="4" id="KW-1185">Reference proteome</keyword>
<dbReference type="OrthoDB" id="9810773at2"/>
<dbReference type="Gene3D" id="2.30.30.40">
    <property type="entry name" value="SH3 Domains"/>
    <property type="match status" value="1"/>
</dbReference>
<dbReference type="AlphaFoldDB" id="A0A5M6IU48"/>
<feature type="signal peptide" evidence="2">
    <location>
        <begin position="1"/>
        <end position="23"/>
    </location>
</feature>
<feature type="region of interest" description="Disordered" evidence="1">
    <location>
        <begin position="21"/>
        <end position="91"/>
    </location>
</feature>
<feature type="compositionally biased region" description="Pro residues" evidence="1">
    <location>
        <begin position="44"/>
        <end position="56"/>
    </location>
</feature>